<evidence type="ECO:0000256" key="8">
    <source>
        <dbReference type="PIRNR" id="PIRNR000094"/>
    </source>
</evidence>
<evidence type="ECO:0000256" key="3">
    <source>
        <dbReference type="ARBA" id="ARBA00022516"/>
    </source>
</evidence>
<dbReference type="GO" id="GO:0006633">
    <property type="term" value="P:fatty acid biosynthetic process"/>
    <property type="evidence" value="ECO:0007669"/>
    <property type="project" value="UniProtKB-UniPathway"/>
</dbReference>
<dbReference type="GO" id="GO:0004318">
    <property type="term" value="F:enoyl-[acyl-carrier-protein] reductase (NADH) activity"/>
    <property type="evidence" value="ECO:0007669"/>
    <property type="project" value="UniProtKB-EC"/>
</dbReference>
<keyword evidence="6" id="KW-0443">Lipid metabolism</keyword>
<dbReference type="GeneID" id="92844692"/>
<keyword evidence="5 8" id="KW-0560">Oxidoreductase</keyword>
<evidence type="ECO:0000313" key="12">
    <source>
        <dbReference type="EMBL" id="QKQ45826.1"/>
    </source>
</evidence>
<proteinExistence type="inferred from homology"/>
<dbReference type="EC" id="1.3.1.9" evidence="8"/>
<dbReference type="EMBL" id="CP054569">
    <property type="protein sequence ID" value="QKQ45826.1"/>
    <property type="molecule type" value="Genomic_DNA"/>
</dbReference>
<evidence type="ECO:0000256" key="10">
    <source>
        <dbReference type="PIRSR" id="PIRSR000094-2"/>
    </source>
</evidence>
<evidence type="ECO:0000256" key="9">
    <source>
        <dbReference type="PIRSR" id="PIRSR000094-1"/>
    </source>
</evidence>
<evidence type="ECO:0000313" key="13">
    <source>
        <dbReference type="Proteomes" id="UP000509782"/>
    </source>
</evidence>
<evidence type="ECO:0000256" key="2">
    <source>
        <dbReference type="ARBA" id="ARBA00009233"/>
    </source>
</evidence>
<dbReference type="Gene3D" id="3.40.50.720">
    <property type="entry name" value="NAD(P)-binding Rossmann-like Domain"/>
    <property type="match status" value="1"/>
</dbReference>
<feature type="binding site" evidence="11">
    <location>
        <position position="16"/>
    </location>
    <ligand>
        <name>NAD(+)</name>
        <dbReference type="ChEBI" id="CHEBI:57540"/>
    </ligand>
</feature>
<dbReference type="PANTHER" id="PTHR43159:SF2">
    <property type="entry name" value="ENOYL-[ACYL-CARRIER-PROTEIN] REDUCTASE [NADH], CHLOROPLASTIC"/>
    <property type="match status" value="1"/>
</dbReference>
<dbReference type="PRINTS" id="PR00081">
    <property type="entry name" value="GDHRDH"/>
</dbReference>
<feature type="binding site" evidence="11">
    <location>
        <position position="165"/>
    </location>
    <ligand>
        <name>NAD(+)</name>
        <dbReference type="ChEBI" id="CHEBI:57540"/>
    </ligand>
</feature>
<keyword evidence="8 11" id="KW-0520">NAD</keyword>
<gene>
    <name evidence="12" type="primary">fabI</name>
    <name evidence="12" type="ORF">FOC81_03590</name>
</gene>
<dbReference type="UniPathway" id="UPA00094"/>
<protein>
    <recommendedName>
        <fullName evidence="8">Enoyl-[acyl-carrier-protein] reductase [NADH]</fullName>
        <ecNumber evidence="8">1.3.1.9</ecNumber>
    </recommendedName>
</protein>
<evidence type="ECO:0000256" key="6">
    <source>
        <dbReference type="ARBA" id="ARBA00023098"/>
    </source>
</evidence>
<feature type="binding site" evidence="10">
    <location>
        <position position="98"/>
    </location>
    <ligand>
        <name>substrate</name>
    </ligand>
</feature>
<feature type="binding site" evidence="11">
    <location>
        <position position="95"/>
    </location>
    <ligand>
        <name>NAD(+)</name>
        <dbReference type="ChEBI" id="CHEBI:57540"/>
    </ligand>
</feature>
<feature type="active site" description="Proton acceptor" evidence="9">
    <location>
        <position position="158"/>
    </location>
</feature>
<feature type="active site" description="Proton acceptor" evidence="9">
    <location>
        <position position="148"/>
    </location>
</feature>
<dbReference type="Pfam" id="PF13561">
    <property type="entry name" value="adh_short_C2"/>
    <property type="match status" value="1"/>
</dbReference>
<feature type="binding site" evidence="11">
    <location>
        <begin position="22"/>
        <end position="23"/>
    </location>
    <ligand>
        <name>NAD(+)</name>
        <dbReference type="ChEBI" id="CHEBI:57540"/>
    </ligand>
</feature>
<keyword evidence="7 8" id="KW-0275">Fatty acid biosynthesis</keyword>
<keyword evidence="4" id="KW-0276">Fatty acid metabolism</keyword>
<dbReference type="RefSeq" id="WP_062683178.1">
    <property type="nucleotide sequence ID" value="NZ_BLWG01000822.1"/>
</dbReference>
<reference evidence="12 13" key="1">
    <citation type="submission" date="2020-05" db="EMBL/GenBank/DDBJ databases">
        <title>FDA dAtabase for Regulatory Grade micrObial Sequences (FDA-ARGOS): Supporting development and validation of Infectious Disease Dx tests.</title>
        <authorList>
            <person name="Sproer C."/>
            <person name="Gronow S."/>
            <person name="Severitt S."/>
            <person name="Schroder I."/>
            <person name="Tallon L."/>
            <person name="Sadzewicz L."/>
            <person name="Zhao X."/>
            <person name="Vavikolanu K."/>
            <person name="Mehta A."/>
            <person name="Aluvathingal J."/>
            <person name="Nadendla S."/>
            <person name="Myers T."/>
            <person name="Yan Y."/>
            <person name="Sichtig H."/>
        </authorList>
    </citation>
    <scope>NUCLEOTIDE SEQUENCE [LARGE SCALE GENOMIC DNA]</scope>
    <source>
        <strain evidence="12 13">FDAARGOS_787</strain>
    </source>
</reference>
<dbReference type="InterPro" id="IPR036291">
    <property type="entry name" value="NAD(P)-bd_dom_sf"/>
</dbReference>
<evidence type="ECO:0000256" key="11">
    <source>
        <dbReference type="PIRSR" id="PIRSR000094-3"/>
    </source>
</evidence>
<evidence type="ECO:0000256" key="1">
    <source>
        <dbReference type="ARBA" id="ARBA00005194"/>
    </source>
</evidence>
<comment type="pathway">
    <text evidence="1">Lipid metabolism; fatty acid biosynthesis.</text>
</comment>
<comment type="similarity">
    <text evidence="2 8">Belongs to the short-chain dehydrogenases/reductases (SDR) family. FabI subfamily.</text>
</comment>
<dbReference type="PANTHER" id="PTHR43159">
    <property type="entry name" value="ENOYL-[ACYL-CARRIER-PROTEIN] REDUCTASE"/>
    <property type="match status" value="1"/>
</dbReference>
<dbReference type="CDD" id="cd05372">
    <property type="entry name" value="ENR_SDR"/>
    <property type="match status" value="1"/>
</dbReference>
<dbReference type="SUPFAM" id="SSF51735">
    <property type="entry name" value="NAD(P)-binding Rossmann-fold domains"/>
    <property type="match status" value="1"/>
</dbReference>
<organism evidence="12 13">
    <name type="scientific">Achromobacter denitrificans</name>
    <name type="common">Alcaligenes denitrificans</name>
    <dbReference type="NCBI Taxonomy" id="32002"/>
    <lineage>
        <taxon>Bacteria</taxon>
        <taxon>Pseudomonadati</taxon>
        <taxon>Pseudomonadota</taxon>
        <taxon>Betaproteobacteria</taxon>
        <taxon>Burkholderiales</taxon>
        <taxon>Alcaligenaceae</taxon>
        <taxon>Achromobacter</taxon>
    </lineage>
</organism>
<evidence type="ECO:0000256" key="7">
    <source>
        <dbReference type="ARBA" id="ARBA00023160"/>
    </source>
</evidence>
<dbReference type="InterPro" id="IPR002347">
    <property type="entry name" value="SDR_fam"/>
</dbReference>
<keyword evidence="3 8" id="KW-0444">Lipid biosynthesis</keyword>
<comment type="catalytic activity">
    <reaction evidence="8">
        <text>a 2,3-saturated acyl-[ACP] + NAD(+) = a (2E)-enoyl-[ACP] + NADH + H(+)</text>
        <dbReference type="Rhea" id="RHEA:10240"/>
        <dbReference type="Rhea" id="RHEA-COMP:9925"/>
        <dbReference type="Rhea" id="RHEA-COMP:9926"/>
        <dbReference type="ChEBI" id="CHEBI:15378"/>
        <dbReference type="ChEBI" id="CHEBI:57540"/>
        <dbReference type="ChEBI" id="CHEBI:57945"/>
        <dbReference type="ChEBI" id="CHEBI:78784"/>
        <dbReference type="ChEBI" id="CHEBI:78785"/>
        <dbReference type="EC" id="1.3.1.9"/>
    </reaction>
</comment>
<evidence type="ECO:0000256" key="5">
    <source>
        <dbReference type="ARBA" id="ARBA00023002"/>
    </source>
</evidence>
<dbReference type="InterPro" id="IPR014358">
    <property type="entry name" value="Enoyl-ACP_Rdtase_NADH"/>
</dbReference>
<dbReference type="NCBIfam" id="NF005717">
    <property type="entry name" value="PRK07533.1"/>
    <property type="match status" value="1"/>
</dbReference>
<sequence length="257" mass="27661">MSAHLPLAGKRGLVTGIANTDSIAWGCAKAFRALGAELAVTYLNEKALPHVEPLARQVDASLLLPMNLLNDGELESVFDRIETDWGQLDFVLHSIAFAPRADLHGRVTDCSRAGFLQAMDVSCWSFIRMAKLAEPLMPQGGALFCMSYYGSQMVVEHYNMMGPVKAALESATRYLAAELGPQGIRVHAISPGPLKTRAASGIAEFDALLDRAQSKAPARSLVSIDDVGEATAWLATDAARLMTGQTLYIDGGYHIID</sequence>
<name>A0A6J5C4Q7_ACHDE</name>
<accession>A0A6J5C4Q7</accession>
<dbReference type="Proteomes" id="UP000509782">
    <property type="component" value="Chromosome"/>
</dbReference>
<dbReference type="PIRSF" id="PIRSF000094">
    <property type="entry name" value="Enoyl-ACP_rdct"/>
    <property type="match status" value="1"/>
</dbReference>
<dbReference type="AlphaFoldDB" id="A0A6J5C4Q7"/>
<evidence type="ECO:0000256" key="4">
    <source>
        <dbReference type="ARBA" id="ARBA00022832"/>
    </source>
</evidence>